<proteinExistence type="predicted"/>
<dbReference type="Proteomes" id="UP000026961">
    <property type="component" value="Chromosome 2"/>
</dbReference>
<protein>
    <submittedName>
        <fullName evidence="2">Uncharacterized protein</fullName>
    </submittedName>
</protein>
<evidence type="ECO:0000313" key="3">
    <source>
        <dbReference type="Proteomes" id="UP000026961"/>
    </source>
</evidence>
<evidence type="ECO:0000256" key="1">
    <source>
        <dbReference type="SAM" id="MobiDB-lite"/>
    </source>
</evidence>
<dbReference type="EnsemblPlants" id="OGLUM02G10350.1">
    <property type="protein sequence ID" value="OGLUM02G10350.1"/>
    <property type="gene ID" value="OGLUM02G10350"/>
</dbReference>
<accession>A0A0D9YPU2</accession>
<feature type="region of interest" description="Disordered" evidence="1">
    <location>
        <begin position="85"/>
        <end position="108"/>
    </location>
</feature>
<sequence>MALENYDAYYDLCKDHSVVDYRRFNDWPARPLTLRVTELPFDEAVLVWHIATAICLYCTDVSTAAEDADERAADGKIQLHDVLAPVPAGHADGRHGGTQRGRKKVPDP</sequence>
<dbReference type="AlphaFoldDB" id="A0A0D9YPU2"/>
<name>A0A0D9YPU2_9ORYZ</name>
<reference evidence="2" key="1">
    <citation type="submission" date="2015-04" db="UniProtKB">
        <authorList>
            <consortium name="EnsemblPlants"/>
        </authorList>
    </citation>
    <scope>IDENTIFICATION</scope>
</reference>
<evidence type="ECO:0000313" key="2">
    <source>
        <dbReference type="EnsemblPlants" id="OGLUM02G10350.1"/>
    </source>
</evidence>
<dbReference type="Gramene" id="OGLUM02G10350.1">
    <property type="protein sequence ID" value="OGLUM02G10350.1"/>
    <property type="gene ID" value="OGLUM02G10350"/>
</dbReference>
<dbReference type="HOGENOM" id="CLU_2201067_0_0_1"/>
<keyword evidence="3" id="KW-1185">Reference proteome</keyword>
<organism evidence="2">
    <name type="scientific">Oryza glumipatula</name>
    <dbReference type="NCBI Taxonomy" id="40148"/>
    <lineage>
        <taxon>Eukaryota</taxon>
        <taxon>Viridiplantae</taxon>
        <taxon>Streptophyta</taxon>
        <taxon>Embryophyta</taxon>
        <taxon>Tracheophyta</taxon>
        <taxon>Spermatophyta</taxon>
        <taxon>Magnoliopsida</taxon>
        <taxon>Liliopsida</taxon>
        <taxon>Poales</taxon>
        <taxon>Poaceae</taxon>
        <taxon>BOP clade</taxon>
        <taxon>Oryzoideae</taxon>
        <taxon>Oryzeae</taxon>
        <taxon>Oryzinae</taxon>
        <taxon>Oryza</taxon>
    </lineage>
</organism>
<dbReference type="STRING" id="40148.A0A0D9YPU2"/>
<reference evidence="2" key="2">
    <citation type="submission" date="2018-05" db="EMBL/GenBank/DDBJ databases">
        <title>OgluRS3 (Oryza glumaepatula Reference Sequence Version 3).</title>
        <authorList>
            <person name="Zhang J."/>
            <person name="Kudrna D."/>
            <person name="Lee S."/>
            <person name="Talag J."/>
            <person name="Welchert J."/>
            <person name="Wing R.A."/>
        </authorList>
    </citation>
    <scope>NUCLEOTIDE SEQUENCE [LARGE SCALE GENOMIC DNA]</scope>
</reference>